<organism evidence="1 2">
    <name type="scientific">Streptomyces endocoffeicus</name>
    <dbReference type="NCBI Taxonomy" id="2898945"/>
    <lineage>
        <taxon>Bacteria</taxon>
        <taxon>Bacillati</taxon>
        <taxon>Actinomycetota</taxon>
        <taxon>Actinomycetes</taxon>
        <taxon>Kitasatosporales</taxon>
        <taxon>Streptomycetaceae</taxon>
        <taxon>Streptomyces</taxon>
    </lineage>
</organism>
<protein>
    <submittedName>
        <fullName evidence="1">Uncharacterized protein</fullName>
    </submittedName>
</protein>
<proteinExistence type="predicted"/>
<comment type="caution">
    <text evidence="1">The sequence shown here is derived from an EMBL/GenBank/DDBJ whole genome shotgun (WGS) entry which is preliminary data.</text>
</comment>
<evidence type="ECO:0000313" key="1">
    <source>
        <dbReference type="EMBL" id="MBL1120740.1"/>
    </source>
</evidence>
<evidence type="ECO:0000313" key="2">
    <source>
        <dbReference type="Proteomes" id="UP000621510"/>
    </source>
</evidence>
<dbReference type="Proteomes" id="UP000621510">
    <property type="component" value="Unassembled WGS sequence"/>
</dbReference>
<keyword evidence="2" id="KW-1185">Reference proteome</keyword>
<reference evidence="1 2" key="1">
    <citation type="submission" date="2021-01" db="EMBL/GenBank/DDBJ databases">
        <title>WGS of actinomycetes isolated from Thailand.</title>
        <authorList>
            <person name="Thawai C."/>
        </authorList>
    </citation>
    <scope>NUCLEOTIDE SEQUENCE [LARGE SCALE GENOMIC DNA]</scope>
    <source>
        <strain evidence="1 2">CA3R110</strain>
    </source>
</reference>
<gene>
    <name evidence="1" type="ORF">JK364_52060</name>
</gene>
<accession>A0ABS1Q7V3</accession>
<sequence>MPYTVRHVVTTRRHLPTLAVGARSESRLVEMATDGEWDPTTCTLSFDLGPDDLRALAAGLAGSRYITARFDATSQRRNVTPRDVCVYLLDEGGDIVCAATAEDAPDTVNKEIRRVTEEIEALTRVRTSLIQRGHDLGTSDRGLAAYAKLSHPRIATLHRGERTAHRLQGDAIQALHTAGIPTDESVRVYSTTDVDEIDNPAAPRTWVPSVRVGVHSNGEVRLATGQYQTIDQGRDCVALIQRAAELLKTVPTMTLRLEHKSRHSSGNEHVDLPVYVISWDSLPAIDDAPDDDLRPA</sequence>
<name>A0ABS1Q7V3_9ACTN</name>
<dbReference type="EMBL" id="JAERRG010000062">
    <property type="protein sequence ID" value="MBL1120740.1"/>
    <property type="molecule type" value="Genomic_DNA"/>
</dbReference>